<evidence type="ECO:0000259" key="6">
    <source>
        <dbReference type="PROSITE" id="PS50893"/>
    </source>
</evidence>
<dbReference type="CDD" id="cd03230">
    <property type="entry name" value="ABC_DR_subfamily_A"/>
    <property type="match status" value="1"/>
</dbReference>
<keyword evidence="2" id="KW-0813">Transport</keyword>
<proteinExistence type="predicted"/>
<dbReference type="GO" id="GO:0005524">
    <property type="term" value="F:ATP binding"/>
    <property type="evidence" value="ECO:0007669"/>
    <property type="project" value="UniProtKB-KW"/>
</dbReference>
<evidence type="ECO:0000256" key="3">
    <source>
        <dbReference type="ARBA" id="ARBA00022741"/>
    </source>
</evidence>
<comment type="subcellular location">
    <subcellularLocation>
        <location evidence="1">Cell membrane</location>
        <topology evidence="1">Peripheral membrane protein</topology>
    </subcellularLocation>
</comment>
<dbReference type="PROSITE" id="PS50893">
    <property type="entry name" value="ABC_TRANSPORTER_2"/>
    <property type="match status" value="1"/>
</dbReference>
<evidence type="ECO:0000256" key="5">
    <source>
        <dbReference type="ARBA" id="ARBA00023251"/>
    </source>
</evidence>
<evidence type="ECO:0000313" key="8">
    <source>
        <dbReference type="Proteomes" id="UP001205046"/>
    </source>
</evidence>
<dbReference type="InterPro" id="IPR017871">
    <property type="entry name" value="ABC_transporter-like_CS"/>
</dbReference>
<keyword evidence="8" id="KW-1185">Reference proteome</keyword>
<feature type="domain" description="ABC transporter" evidence="6">
    <location>
        <begin position="9"/>
        <end position="241"/>
    </location>
</feature>
<gene>
    <name evidence="7" type="ORF">M3B43_01570</name>
</gene>
<reference evidence="7 8" key="1">
    <citation type="submission" date="2022-04" db="EMBL/GenBank/DDBJ databases">
        <title>Human microbiome associated bacterial genomes.</title>
        <authorList>
            <person name="Sandstrom S."/>
            <person name="Salamzade R."/>
            <person name="Kalan L.R."/>
        </authorList>
    </citation>
    <scope>NUCLEOTIDE SEQUENCE [LARGE SCALE GENOMIC DNA]</scope>
    <source>
        <strain evidence="8">p3-SID767</strain>
    </source>
</reference>
<protein>
    <submittedName>
        <fullName evidence="7">ABC transporter ATP-binding protein</fullName>
    </submittedName>
</protein>
<name>A0ABT2HMW3_9MICC</name>
<evidence type="ECO:0000256" key="1">
    <source>
        <dbReference type="ARBA" id="ARBA00004202"/>
    </source>
</evidence>
<organism evidence="7 8">
    <name type="scientific">Nesterenkonia massiliensis</name>
    <dbReference type="NCBI Taxonomy" id="1232429"/>
    <lineage>
        <taxon>Bacteria</taxon>
        <taxon>Bacillati</taxon>
        <taxon>Actinomycetota</taxon>
        <taxon>Actinomycetes</taxon>
        <taxon>Micrococcales</taxon>
        <taxon>Micrococcaceae</taxon>
        <taxon>Nesterenkonia</taxon>
    </lineage>
</organism>
<evidence type="ECO:0000256" key="2">
    <source>
        <dbReference type="ARBA" id="ARBA00022448"/>
    </source>
</evidence>
<keyword evidence="3" id="KW-0547">Nucleotide-binding</keyword>
<dbReference type="PANTHER" id="PTHR42711:SF16">
    <property type="entry name" value="ABC TRANSPORTER ATP-BINDING PROTEIN"/>
    <property type="match status" value="1"/>
</dbReference>
<dbReference type="InterPro" id="IPR050763">
    <property type="entry name" value="ABC_transporter_ATP-binding"/>
</dbReference>
<sequence length="325" mass="35199">MVPASPACLTLTRVRYAVGSARSARGVTEILSGVDITARRGEVTVIIGPNGAGKTTTLACAQGLIRPSAGSVRLLGEDPFRAGAQLRARVGVMLQDGGLPQSVTPQALLSHVARLHQDPWPLTELVRRLDMTPFMRTNIRRLSGGQKQRVALAAALIGRPEVVFLDEPSAGLDPQSRQLVYELIEHLRDLGLGIILTTHLLEEAQRLADSVFILKDGRVVRHGSVAELTTGADGSDPDQDQPSRRLLFISPRILSREELADAPLSLELDDGTFNKAGARWAVSGITSPEALGQLTSWWQQIGLMPSEISYEARTLEDVFWEVSVP</sequence>
<dbReference type="InterPro" id="IPR027417">
    <property type="entry name" value="P-loop_NTPase"/>
</dbReference>
<dbReference type="Gene3D" id="3.40.50.300">
    <property type="entry name" value="P-loop containing nucleotide triphosphate hydrolases"/>
    <property type="match status" value="1"/>
</dbReference>
<dbReference type="PANTHER" id="PTHR42711">
    <property type="entry name" value="ABC TRANSPORTER ATP-BINDING PROTEIN"/>
    <property type="match status" value="1"/>
</dbReference>
<dbReference type="InterPro" id="IPR003439">
    <property type="entry name" value="ABC_transporter-like_ATP-bd"/>
</dbReference>
<evidence type="ECO:0000256" key="4">
    <source>
        <dbReference type="ARBA" id="ARBA00022840"/>
    </source>
</evidence>
<dbReference type="SMART" id="SM00382">
    <property type="entry name" value="AAA"/>
    <property type="match status" value="1"/>
</dbReference>
<dbReference type="PROSITE" id="PS00211">
    <property type="entry name" value="ABC_TRANSPORTER_1"/>
    <property type="match status" value="1"/>
</dbReference>
<evidence type="ECO:0000313" key="7">
    <source>
        <dbReference type="EMBL" id="MCT1606028.1"/>
    </source>
</evidence>
<dbReference type="Pfam" id="PF00005">
    <property type="entry name" value="ABC_tran"/>
    <property type="match status" value="1"/>
</dbReference>
<dbReference type="Proteomes" id="UP001205046">
    <property type="component" value="Unassembled WGS sequence"/>
</dbReference>
<dbReference type="SUPFAM" id="SSF52540">
    <property type="entry name" value="P-loop containing nucleoside triphosphate hydrolases"/>
    <property type="match status" value="1"/>
</dbReference>
<keyword evidence="4 7" id="KW-0067">ATP-binding</keyword>
<dbReference type="InterPro" id="IPR003593">
    <property type="entry name" value="AAA+_ATPase"/>
</dbReference>
<keyword evidence="5" id="KW-0046">Antibiotic resistance</keyword>
<accession>A0ABT2HMW3</accession>
<comment type="caution">
    <text evidence="7">The sequence shown here is derived from an EMBL/GenBank/DDBJ whole genome shotgun (WGS) entry which is preliminary data.</text>
</comment>
<dbReference type="EMBL" id="JALXMO010000002">
    <property type="protein sequence ID" value="MCT1606028.1"/>
    <property type="molecule type" value="Genomic_DNA"/>
</dbReference>